<keyword evidence="8" id="KW-1185">Reference proteome</keyword>
<accession>F4KVF8</accession>
<dbReference type="KEGG" id="hhy:Halhy_3415"/>
<evidence type="ECO:0000256" key="1">
    <source>
        <dbReference type="ARBA" id="ARBA00004651"/>
    </source>
</evidence>
<keyword evidence="2" id="KW-1003">Cell membrane</keyword>
<keyword evidence="3 6" id="KW-0812">Transmembrane</keyword>
<dbReference type="Proteomes" id="UP000008461">
    <property type="component" value="Chromosome"/>
</dbReference>
<protein>
    <submittedName>
        <fullName evidence="7">LrgA family protein</fullName>
    </submittedName>
</protein>
<evidence type="ECO:0000256" key="5">
    <source>
        <dbReference type="ARBA" id="ARBA00023136"/>
    </source>
</evidence>
<evidence type="ECO:0000256" key="6">
    <source>
        <dbReference type="SAM" id="Phobius"/>
    </source>
</evidence>
<proteinExistence type="predicted"/>
<evidence type="ECO:0000256" key="2">
    <source>
        <dbReference type="ARBA" id="ARBA00022475"/>
    </source>
</evidence>
<gene>
    <name evidence="7" type="ordered locus">Halhy_3415</name>
</gene>
<dbReference type="RefSeq" id="WP_013765812.1">
    <property type="nucleotide sequence ID" value="NC_015510.1"/>
</dbReference>
<feature type="transmembrane region" description="Helical" evidence="6">
    <location>
        <begin position="59"/>
        <end position="78"/>
    </location>
</feature>
<reference evidence="7 8" key="1">
    <citation type="journal article" date="2011" name="Stand. Genomic Sci.">
        <title>Complete genome sequence of Haliscomenobacter hydrossis type strain (O).</title>
        <authorList>
            <consortium name="US DOE Joint Genome Institute (JGI-PGF)"/>
            <person name="Daligault H."/>
            <person name="Lapidus A."/>
            <person name="Zeytun A."/>
            <person name="Nolan M."/>
            <person name="Lucas S."/>
            <person name="Del Rio T.G."/>
            <person name="Tice H."/>
            <person name="Cheng J.F."/>
            <person name="Tapia R."/>
            <person name="Han C."/>
            <person name="Goodwin L."/>
            <person name="Pitluck S."/>
            <person name="Liolios K."/>
            <person name="Pagani I."/>
            <person name="Ivanova N."/>
            <person name="Huntemann M."/>
            <person name="Mavromatis K."/>
            <person name="Mikhailova N."/>
            <person name="Pati A."/>
            <person name="Chen A."/>
            <person name="Palaniappan K."/>
            <person name="Land M."/>
            <person name="Hauser L."/>
            <person name="Brambilla E.M."/>
            <person name="Rohde M."/>
            <person name="Verbarg S."/>
            <person name="Goker M."/>
            <person name="Bristow J."/>
            <person name="Eisen J.A."/>
            <person name="Markowitz V."/>
            <person name="Hugenholtz P."/>
            <person name="Kyrpides N.C."/>
            <person name="Klenk H.P."/>
            <person name="Woyke T."/>
        </authorList>
    </citation>
    <scope>NUCLEOTIDE SEQUENCE [LARGE SCALE GENOMIC DNA]</scope>
    <source>
        <strain evidence="8">ATCC 27775 / DSM 1100 / LMG 10767 / O</strain>
    </source>
</reference>
<organism evidence="7 8">
    <name type="scientific">Haliscomenobacter hydrossis (strain ATCC 27775 / DSM 1100 / LMG 10767 / O)</name>
    <dbReference type="NCBI Taxonomy" id="760192"/>
    <lineage>
        <taxon>Bacteria</taxon>
        <taxon>Pseudomonadati</taxon>
        <taxon>Bacteroidota</taxon>
        <taxon>Saprospiria</taxon>
        <taxon>Saprospirales</taxon>
        <taxon>Haliscomenobacteraceae</taxon>
        <taxon>Haliscomenobacter</taxon>
    </lineage>
</organism>
<name>F4KVF8_HALH1</name>
<dbReference type="OrthoDB" id="3176438at2"/>
<dbReference type="STRING" id="760192.Halhy_3415"/>
<evidence type="ECO:0000313" key="7">
    <source>
        <dbReference type="EMBL" id="AEE51271.1"/>
    </source>
</evidence>
<reference key="2">
    <citation type="submission" date="2011-04" db="EMBL/GenBank/DDBJ databases">
        <title>Complete sequence of chromosome of Haliscomenobacter hydrossis DSM 1100.</title>
        <authorList>
            <consortium name="US DOE Joint Genome Institute (JGI-PGF)"/>
            <person name="Lucas S."/>
            <person name="Han J."/>
            <person name="Lapidus A."/>
            <person name="Bruce D."/>
            <person name="Goodwin L."/>
            <person name="Pitluck S."/>
            <person name="Peters L."/>
            <person name="Kyrpides N."/>
            <person name="Mavromatis K."/>
            <person name="Ivanova N."/>
            <person name="Ovchinnikova G."/>
            <person name="Pagani I."/>
            <person name="Daligault H."/>
            <person name="Detter J.C."/>
            <person name="Han C."/>
            <person name="Land M."/>
            <person name="Hauser L."/>
            <person name="Markowitz V."/>
            <person name="Cheng J.-F."/>
            <person name="Hugenholtz P."/>
            <person name="Woyke T."/>
            <person name="Wu D."/>
            <person name="Verbarg S."/>
            <person name="Frueling A."/>
            <person name="Brambilla E."/>
            <person name="Klenk H.-P."/>
            <person name="Eisen J.A."/>
        </authorList>
    </citation>
    <scope>NUCLEOTIDE SEQUENCE</scope>
    <source>
        <strain>DSM 1100</strain>
    </source>
</reference>
<feature type="transmembrane region" description="Helical" evidence="6">
    <location>
        <begin position="84"/>
        <end position="107"/>
    </location>
</feature>
<sequence length="112" mass="12295">MDILRGLTIIFLFWALGETTTQLARLPIPGAVLGMLGLWVALQFKWVSYASVQLSAKGFLGLMGVFFVPPSLGILLHAERLLHYGWKLALLVVITSVLSGLTTALVFKLLNR</sequence>
<dbReference type="GO" id="GO:0005886">
    <property type="term" value="C:plasma membrane"/>
    <property type="evidence" value="ECO:0007669"/>
    <property type="project" value="UniProtKB-SubCell"/>
</dbReference>
<dbReference type="InterPro" id="IPR005538">
    <property type="entry name" value="LrgA/CidA"/>
</dbReference>
<feature type="transmembrane region" description="Helical" evidence="6">
    <location>
        <begin position="27"/>
        <end position="47"/>
    </location>
</feature>
<dbReference type="EMBL" id="CP002691">
    <property type="protein sequence ID" value="AEE51271.1"/>
    <property type="molecule type" value="Genomic_DNA"/>
</dbReference>
<dbReference type="eggNOG" id="COG1380">
    <property type="taxonomic scope" value="Bacteria"/>
</dbReference>
<keyword evidence="5 6" id="KW-0472">Membrane</keyword>
<evidence type="ECO:0000256" key="3">
    <source>
        <dbReference type="ARBA" id="ARBA00022692"/>
    </source>
</evidence>
<evidence type="ECO:0000256" key="4">
    <source>
        <dbReference type="ARBA" id="ARBA00022989"/>
    </source>
</evidence>
<comment type="subcellular location">
    <subcellularLocation>
        <location evidence="1">Cell membrane</location>
        <topology evidence="1">Multi-pass membrane protein</topology>
    </subcellularLocation>
</comment>
<dbReference type="HOGENOM" id="CLU_113736_2_2_10"/>
<dbReference type="PANTHER" id="PTHR33931:SF2">
    <property type="entry name" value="HOLIN-LIKE PROTEIN CIDA"/>
    <property type="match status" value="1"/>
</dbReference>
<keyword evidence="4 6" id="KW-1133">Transmembrane helix</keyword>
<dbReference type="PANTHER" id="PTHR33931">
    <property type="entry name" value="HOLIN-LIKE PROTEIN CIDA-RELATED"/>
    <property type="match status" value="1"/>
</dbReference>
<dbReference type="AlphaFoldDB" id="F4KVF8"/>
<dbReference type="Pfam" id="PF03788">
    <property type="entry name" value="LrgA"/>
    <property type="match status" value="1"/>
</dbReference>
<evidence type="ECO:0000313" key="8">
    <source>
        <dbReference type="Proteomes" id="UP000008461"/>
    </source>
</evidence>